<dbReference type="EMBL" id="SRMA01026899">
    <property type="protein sequence ID" value="TRY65724.1"/>
    <property type="molecule type" value="Genomic_DNA"/>
</dbReference>
<name>A0A553NJY9_9TELE</name>
<sequence>MEVINQALSFHDAPSLTPHFANAIASRSLDSQARQGLGKRRTRIIVDGEIDTNQLHDPYSKNRCRLLQMVYGSFPECGLFGQRGGGARYILPKHTALGTEEEGPLPGTDLSIAQPNKVTICFQNQRTKINQRIQTLSEGRAPQRGTEVQLY</sequence>
<keyword evidence="2" id="KW-1185">Reference proteome</keyword>
<reference evidence="1 2" key="1">
    <citation type="journal article" date="2019" name="Sci. Data">
        <title>Hybrid genome assembly and annotation of Danionella translucida.</title>
        <authorList>
            <person name="Kadobianskyi M."/>
            <person name="Schulze L."/>
            <person name="Schuelke M."/>
            <person name="Judkewitz B."/>
        </authorList>
    </citation>
    <scope>NUCLEOTIDE SEQUENCE [LARGE SCALE GENOMIC DNA]</scope>
    <source>
        <strain evidence="1 2">Bolton</strain>
    </source>
</reference>
<dbReference type="Proteomes" id="UP000316079">
    <property type="component" value="Unassembled WGS sequence"/>
</dbReference>
<dbReference type="EMBL" id="SRMA01026899">
    <property type="protein sequence ID" value="TRY65725.1"/>
    <property type="molecule type" value="Genomic_DNA"/>
</dbReference>
<accession>A0A553NJY9</accession>
<evidence type="ECO:0000313" key="1">
    <source>
        <dbReference type="EMBL" id="TRY65724.1"/>
    </source>
</evidence>
<evidence type="ECO:0000313" key="2">
    <source>
        <dbReference type="Proteomes" id="UP000316079"/>
    </source>
</evidence>
<dbReference type="AlphaFoldDB" id="A0A553NJY9"/>
<comment type="caution">
    <text evidence="1">The sequence shown here is derived from an EMBL/GenBank/DDBJ whole genome shotgun (WGS) entry which is preliminary data.</text>
</comment>
<protein>
    <submittedName>
        <fullName evidence="1">Uncharacterized protein</fullName>
    </submittedName>
</protein>
<reference evidence="1" key="2">
    <citation type="submission" date="2019-04" db="EMBL/GenBank/DDBJ databases">
        <authorList>
            <person name="Kadobianskyi M."/>
            <person name="Schulze L."/>
            <person name="Schuelke M."/>
            <person name="Judkewitz B."/>
        </authorList>
    </citation>
    <scope>NUCLEOTIDE SEQUENCE</scope>
    <source>
        <strain evidence="1">Bolton</strain>
        <tissue evidence="1">Whole-body</tissue>
    </source>
</reference>
<proteinExistence type="predicted"/>
<organism evidence="1 2">
    <name type="scientific">Danionella cerebrum</name>
    <dbReference type="NCBI Taxonomy" id="2873325"/>
    <lineage>
        <taxon>Eukaryota</taxon>
        <taxon>Metazoa</taxon>
        <taxon>Chordata</taxon>
        <taxon>Craniata</taxon>
        <taxon>Vertebrata</taxon>
        <taxon>Euteleostomi</taxon>
        <taxon>Actinopterygii</taxon>
        <taxon>Neopterygii</taxon>
        <taxon>Teleostei</taxon>
        <taxon>Ostariophysi</taxon>
        <taxon>Cypriniformes</taxon>
        <taxon>Danionidae</taxon>
        <taxon>Danioninae</taxon>
        <taxon>Danionella</taxon>
    </lineage>
</organism>
<gene>
    <name evidence="1" type="ORF">DNTS_005567</name>
</gene>